<dbReference type="SUPFAM" id="SSF74853">
    <property type="entry name" value="Lamin A/C globular tail domain"/>
    <property type="match status" value="2"/>
</dbReference>
<dbReference type="InterPro" id="IPR001322">
    <property type="entry name" value="Lamin_tail_dom"/>
</dbReference>
<evidence type="ECO:0000256" key="1">
    <source>
        <dbReference type="SAM" id="MobiDB-lite"/>
    </source>
</evidence>
<evidence type="ECO:0000313" key="6">
    <source>
        <dbReference type="Proteomes" id="UP000230324"/>
    </source>
</evidence>
<organism evidence="5 6">
    <name type="scientific">Candidatus Nealsonbacteria bacterium CG03_land_8_20_14_0_80_36_12</name>
    <dbReference type="NCBI Taxonomy" id="1974701"/>
    <lineage>
        <taxon>Bacteria</taxon>
        <taxon>Candidatus Nealsoniibacteriota</taxon>
    </lineage>
</organism>
<accession>A0A2M7BZ23</accession>
<evidence type="ECO:0000256" key="2">
    <source>
        <dbReference type="SAM" id="Phobius"/>
    </source>
</evidence>
<dbReference type="Gene3D" id="2.60.40.1260">
    <property type="entry name" value="Lamin Tail domain"/>
    <property type="match status" value="1"/>
</dbReference>
<dbReference type="Pfam" id="PF00932">
    <property type="entry name" value="LTD"/>
    <property type="match status" value="2"/>
</dbReference>
<feature type="signal peptide" evidence="3">
    <location>
        <begin position="1"/>
        <end position="29"/>
    </location>
</feature>
<feature type="region of interest" description="Disordered" evidence="1">
    <location>
        <begin position="155"/>
        <end position="232"/>
    </location>
</feature>
<protein>
    <recommendedName>
        <fullName evidence="4">LTD domain-containing protein</fullName>
    </recommendedName>
</protein>
<feature type="chain" id="PRO_5014747057" description="LTD domain-containing protein" evidence="3">
    <location>
        <begin position="30"/>
        <end position="439"/>
    </location>
</feature>
<dbReference type="InterPro" id="IPR036415">
    <property type="entry name" value="Lamin_tail_dom_sf"/>
</dbReference>
<feature type="compositionally biased region" description="Polar residues" evidence="1">
    <location>
        <begin position="163"/>
        <end position="182"/>
    </location>
</feature>
<keyword evidence="3" id="KW-0732">Signal</keyword>
<keyword evidence="2" id="KW-0472">Membrane</keyword>
<comment type="caution">
    <text evidence="5">The sequence shown here is derived from an EMBL/GenBank/DDBJ whole genome shotgun (WGS) entry which is preliminary data.</text>
</comment>
<feature type="domain" description="LTD" evidence="4">
    <location>
        <begin position="24"/>
        <end position="205"/>
    </location>
</feature>
<dbReference type="Proteomes" id="UP000230324">
    <property type="component" value="Unassembled WGS sequence"/>
</dbReference>
<keyword evidence="2" id="KW-1133">Transmembrane helix</keyword>
<gene>
    <name evidence="5" type="ORF">COS47_00065</name>
</gene>
<evidence type="ECO:0000259" key="4">
    <source>
        <dbReference type="PROSITE" id="PS51841"/>
    </source>
</evidence>
<evidence type="ECO:0000313" key="5">
    <source>
        <dbReference type="EMBL" id="PIV12908.1"/>
    </source>
</evidence>
<evidence type="ECO:0000256" key="3">
    <source>
        <dbReference type="SAM" id="SignalP"/>
    </source>
</evidence>
<name>A0A2M7BZ23_9BACT</name>
<feature type="compositionally biased region" description="Polar residues" evidence="1">
    <location>
        <begin position="197"/>
        <end position="210"/>
    </location>
</feature>
<reference evidence="6" key="1">
    <citation type="submission" date="2017-09" db="EMBL/GenBank/DDBJ databases">
        <title>Depth-based differentiation of microbial function through sediment-hosted aquifers and enrichment of novel symbionts in the deep terrestrial subsurface.</title>
        <authorList>
            <person name="Probst A.J."/>
            <person name="Ladd B."/>
            <person name="Jarett J.K."/>
            <person name="Geller-Mcgrath D.E."/>
            <person name="Sieber C.M.K."/>
            <person name="Emerson J.B."/>
            <person name="Anantharaman K."/>
            <person name="Thomas B.C."/>
            <person name="Malmstrom R."/>
            <person name="Stieglmeier M."/>
            <person name="Klingl A."/>
            <person name="Woyke T."/>
            <person name="Ryan C.M."/>
            <person name="Banfield J.F."/>
        </authorList>
    </citation>
    <scope>NUCLEOTIDE SEQUENCE [LARGE SCALE GENOMIC DNA]</scope>
</reference>
<dbReference type="AlphaFoldDB" id="A0A2M7BZ23"/>
<feature type="region of interest" description="Disordered" evidence="1">
    <location>
        <begin position="358"/>
        <end position="380"/>
    </location>
</feature>
<feature type="compositionally biased region" description="Low complexity" evidence="1">
    <location>
        <begin position="211"/>
        <end position="222"/>
    </location>
</feature>
<proteinExistence type="predicted"/>
<dbReference type="EMBL" id="PEUV01000001">
    <property type="protein sequence ID" value="PIV12908.1"/>
    <property type="molecule type" value="Genomic_DNA"/>
</dbReference>
<feature type="domain" description="LTD" evidence="4">
    <location>
        <begin position="226"/>
        <end position="332"/>
    </location>
</feature>
<dbReference type="PROSITE" id="PS51841">
    <property type="entry name" value="LTD"/>
    <property type="match status" value="2"/>
</dbReference>
<keyword evidence="2" id="KW-0812">Transmembrane</keyword>
<feature type="transmembrane region" description="Helical" evidence="2">
    <location>
        <begin position="409"/>
        <end position="430"/>
    </location>
</feature>
<sequence>MKDLSSPTIWVLKIIVILLFLFLASPSQAADPLDIVINEIAWMGTKANSSDEWLELYNNTNQTISLEGWGLYEGGGETLIEPLTGTIEVKSYYLIERTNDATINNILANQEPSSWGGYGLKNSGEHLQLLNQNSLIIDEVDCLAGWFAGEASPDYKTMERKNPQTSGSDPSNWATNNGSTINGKDAEGNPINGTPKAKNSLSLTTEPSASQPEPETELLLPEEPQPEPQPVIYPSGILINELIPSPEGPDNLEEWIELKNINNEEVGLSKWKIQDTTGSVTTYTFPEETKIEPKSFLLLSRPISKITLNNSGDGLNLIQPDGNIIDEVIFGKAPLGQSYNRVENKWVWSTTLTPGSANIITPQPSEVGPPMVETSTESQTKKEVMAAVGEQISPKETRSFPLGQAKSSLPYLIASSLAVFSGIIILCLKIKIDSSRKIK</sequence>